<feature type="binding site" evidence="8">
    <location>
        <position position="201"/>
    </location>
    <ligand>
        <name>Fe cation</name>
        <dbReference type="ChEBI" id="CHEBI:24875"/>
        <label>1</label>
    </ligand>
</feature>
<feature type="binding site" evidence="8">
    <location>
        <position position="157"/>
    </location>
    <ligand>
        <name>Fe cation</name>
        <dbReference type="ChEBI" id="CHEBI:24875"/>
        <label>2</label>
    </ligand>
</feature>
<evidence type="ECO:0000256" key="8">
    <source>
        <dbReference type="HAMAP-Rule" id="MF_03194"/>
    </source>
</evidence>
<keyword evidence="5 8" id="KW-0408">Iron</keyword>
<feature type="binding site" evidence="8">
    <location>
        <position position="105"/>
    </location>
    <ligand>
        <name>Fe cation</name>
        <dbReference type="ChEBI" id="CHEBI:24875"/>
        <label>1</label>
    </ligand>
</feature>
<dbReference type="InterPro" id="IPR009078">
    <property type="entry name" value="Ferritin-like_SF"/>
</dbReference>
<evidence type="ECO:0000256" key="7">
    <source>
        <dbReference type="ARBA" id="ARBA00023136"/>
    </source>
</evidence>
<dbReference type="CDD" id="cd01042">
    <property type="entry name" value="DMQH"/>
    <property type="match status" value="1"/>
</dbReference>
<feature type="binding site" evidence="8">
    <location>
        <position position="204"/>
    </location>
    <ligand>
        <name>Fe cation</name>
        <dbReference type="ChEBI" id="CHEBI:24875"/>
        <label>2</label>
    </ligand>
</feature>
<proteinExistence type="inferred from homology"/>
<accession>A0A3N4KVA8</accession>
<dbReference type="InParanoid" id="A0A3N4KVA8"/>
<feature type="binding site" evidence="8">
    <location>
        <position position="201"/>
    </location>
    <ligand>
        <name>Fe cation</name>
        <dbReference type="ChEBI" id="CHEBI:24875"/>
        <label>2</label>
    </ligand>
</feature>
<dbReference type="UniPathway" id="UPA00232"/>
<evidence type="ECO:0000256" key="2">
    <source>
        <dbReference type="ARBA" id="ARBA00022688"/>
    </source>
</evidence>
<comment type="subunit">
    <text evidence="8">Component of a multi-subunit COQ enzyme complex, composed of at least COQ3, COQ4, COQ5, COQ6, COQ7 and COQ9.</text>
</comment>
<dbReference type="OrthoDB" id="275371at2759"/>
<keyword evidence="2 8" id="KW-0831">Ubiquinone biosynthesis</keyword>
<evidence type="ECO:0000256" key="5">
    <source>
        <dbReference type="ARBA" id="ARBA00023004"/>
    </source>
</evidence>
<dbReference type="SUPFAM" id="SSF47240">
    <property type="entry name" value="Ferritin-like"/>
    <property type="match status" value="1"/>
</dbReference>
<dbReference type="PANTHER" id="PTHR11237">
    <property type="entry name" value="COENZYME Q10 BIOSYNTHESIS PROTEIN 7"/>
    <property type="match status" value="1"/>
</dbReference>
<dbReference type="GO" id="GO:0008682">
    <property type="term" value="F:3-demethoxyubiquinol 3-hydroxylase activity"/>
    <property type="evidence" value="ECO:0007669"/>
    <property type="project" value="UniProtKB-EC"/>
</dbReference>
<keyword evidence="8" id="KW-0999">Mitochondrion inner membrane</keyword>
<dbReference type="InterPro" id="IPR011566">
    <property type="entry name" value="Ubq_synth_Coq7"/>
</dbReference>
<dbReference type="AlphaFoldDB" id="A0A3N4KVA8"/>
<protein>
    <recommendedName>
        <fullName evidence="8">5-demethoxyubiquinone hydroxylase, mitochondrial</fullName>
        <shortName evidence="8">DMQ hydroxylase</shortName>
        <ecNumber evidence="8">1.14.99.60</ecNumber>
    </recommendedName>
    <alternativeName>
        <fullName evidence="8">Ubiquinone biosynthesis monooxygenase COQ7</fullName>
    </alternativeName>
</protein>
<comment type="subcellular location">
    <subcellularLocation>
        <location evidence="8">Mitochondrion inner membrane</location>
        <topology evidence="8">Peripheral membrane protein</topology>
        <orientation evidence="8">Matrix side</orientation>
    </subcellularLocation>
</comment>
<dbReference type="EC" id="1.14.99.60" evidence="8"/>
<sequence>MANRFIATALPKQLRLATRVQYSAAPYVSMRGLASDASAASSSSAEKVHPPARPLTQKERDFLESAIRVNQAGELGANLIYAGQYAIFKNDARLRPLIRHMWDQEVHHLNTFNSLIAKHRVRPTAMRPLWNVAGYALGVGTALLGEKAAMACTEAVETEIGGHYNDQIRALLEMVREEPELLKRGELKELVDVIREFRDDELEHLDTAVEHDAKGAGGYEFIFNAIRGGCKAAIWISSKV</sequence>
<dbReference type="GO" id="GO:0046872">
    <property type="term" value="F:metal ion binding"/>
    <property type="evidence" value="ECO:0007669"/>
    <property type="project" value="UniProtKB-KW"/>
</dbReference>
<evidence type="ECO:0000313" key="9">
    <source>
        <dbReference type="EMBL" id="RPB13359.1"/>
    </source>
</evidence>
<keyword evidence="3 8" id="KW-0479">Metal-binding</keyword>
<dbReference type="GO" id="GO:0031314">
    <property type="term" value="C:extrinsic component of mitochondrial inner membrane"/>
    <property type="evidence" value="ECO:0007669"/>
    <property type="project" value="UniProtKB-UniRule"/>
</dbReference>
<evidence type="ECO:0000313" key="10">
    <source>
        <dbReference type="Proteomes" id="UP000277580"/>
    </source>
</evidence>
<feature type="binding site" evidence="8">
    <location>
        <position position="105"/>
    </location>
    <ligand>
        <name>Fe cation</name>
        <dbReference type="ChEBI" id="CHEBI:24875"/>
        <label>2</label>
    </ligand>
</feature>
<comment type="similarity">
    <text evidence="8">Belongs to the COQ7 family.</text>
</comment>
<organism evidence="9 10">
    <name type="scientific">Morchella conica CCBAS932</name>
    <dbReference type="NCBI Taxonomy" id="1392247"/>
    <lineage>
        <taxon>Eukaryota</taxon>
        <taxon>Fungi</taxon>
        <taxon>Dikarya</taxon>
        <taxon>Ascomycota</taxon>
        <taxon>Pezizomycotina</taxon>
        <taxon>Pezizomycetes</taxon>
        <taxon>Pezizales</taxon>
        <taxon>Morchellaceae</taxon>
        <taxon>Morchella</taxon>
    </lineage>
</organism>
<dbReference type="STRING" id="1392247.A0A3N4KVA8"/>
<feature type="binding site" evidence="8">
    <location>
        <position position="108"/>
    </location>
    <ligand>
        <name>Fe cation</name>
        <dbReference type="ChEBI" id="CHEBI:24875"/>
        <label>1</label>
    </ligand>
</feature>
<dbReference type="Proteomes" id="UP000277580">
    <property type="component" value="Unassembled WGS sequence"/>
</dbReference>
<reference evidence="9 10" key="1">
    <citation type="journal article" date="2018" name="Nat. Ecol. Evol.">
        <title>Pezizomycetes genomes reveal the molecular basis of ectomycorrhizal truffle lifestyle.</title>
        <authorList>
            <person name="Murat C."/>
            <person name="Payen T."/>
            <person name="Noel B."/>
            <person name="Kuo A."/>
            <person name="Morin E."/>
            <person name="Chen J."/>
            <person name="Kohler A."/>
            <person name="Krizsan K."/>
            <person name="Balestrini R."/>
            <person name="Da Silva C."/>
            <person name="Montanini B."/>
            <person name="Hainaut M."/>
            <person name="Levati E."/>
            <person name="Barry K.W."/>
            <person name="Belfiori B."/>
            <person name="Cichocki N."/>
            <person name="Clum A."/>
            <person name="Dockter R.B."/>
            <person name="Fauchery L."/>
            <person name="Guy J."/>
            <person name="Iotti M."/>
            <person name="Le Tacon F."/>
            <person name="Lindquist E.A."/>
            <person name="Lipzen A."/>
            <person name="Malagnac F."/>
            <person name="Mello A."/>
            <person name="Molinier V."/>
            <person name="Miyauchi S."/>
            <person name="Poulain J."/>
            <person name="Riccioni C."/>
            <person name="Rubini A."/>
            <person name="Sitrit Y."/>
            <person name="Splivallo R."/>
            <person name="Traeger S."/>
            <person name="Wang M."/>
            <person name="Zifcakova L."/>
            <person name="Wipf D."/>
            <person name="Zambonelli A."/>
            <person name="Paolocci F."/>
            <person name="Nowrousian M."/>
            <person name="Ottonello S."/>
            <person name="Baldrian P."/>
            <person name="Spatafora J.W."/>
            <person name="Henrissat B."/>
            <person name="Nagy L.G."/>
            <person name="Aury J.M."/>
            <person name="Wincker P."/>
            <person name="Grigoriev I.V."/>
            <person name="Bonfante P."/>
            <person name="Martin F.M."/>
        </authorList>
    </citation>
    <scope>NUCLEOTIDE SEQUENCE [LARGE SCALE GENOMIC DNA]</scope>
    <source>
        <strain evidence="9 10">CCBAS932</strain>
    </source>
</reference>
<gene>
    <name evidence="8" type="primary">COQ7</name>
    <name evidence="9" type="ORF">P167DRAFT_535067</name>
</gene>
<feature type="binding site" evidence="8">
    <location>
        <position position="74"/>
    </location>
    <ligand>
        <name>Fe cation</name>
        <dbReference type="ChEBI" id="CHEBI:24875"/>
        <label>1</label>
    </ligand>
</feature>
<comment type="pathway">
    <text evidence="1 8">Cofactor biosynthesis; ubiquinone biosynthesis.</text>
</comment>
<comment type="cofactor">
    <cofactor evidence="8">
        <name>Fe cation</name>
        <dbReference type="ChEBI" id="CHEBI:24875"/>
    </cofactor>
    <text evidence="8">Binds 2 iron ions per subunit.</text>
</comment>
<dbReference type="PANTHER" id="PTHR11237:SF4">
    <property type="entry name" value="5-DEMETHOXYUBIQUINONE HYDROXYLASE, MITOCHONDRIAL"/>
    <property type="match status" value="1"/>
</dbReference>
<name>A0A3N4KVA8_9PEZI</name>
<dbReference type="Pfam" id="PF03232">
    <property type="entry name" value="COQ7"/>
    <property type="match status" value="1"/>
</dbReference>
<evidence type="ECO:0000256" key="6">
    <source>
        <dbReference type="ARBA" id="ARBA00023033"/>
    </source>
</evidence>
<comment type="catalytic activity">
    <reaction evidence="8">
        <text>a 5-methoxy-2-methyl-3-(all-trans-polyprenyl)benzene-1,4-diol + AH2 + O2 = a 3-demethylubiquinol + A + H2O</text>
        <dbReference type="Rhea" id="RHEA:50908"/>
        <dbReference type="Rhea" id="RHEA-COMP:10859"/>
        <dbReference type="Rhea" id="RHEA-COMP:10914"/>
        <dbReference type="ChEBI" id="CHEBI:13193"/>
        <dbReference type="ChEBI" id="CHEBI:15377"/>
        <dbReference type="ChEBI" id="CHEBI:15379"/>
        <dbReference type="ChEBI" id="CHEBI:17499"/>
        <dbReference type="ChEBI" id="CHEBI:84167"/>
        <dbReference type="ChEBI" id="CHEBI:84422"/>
        <dbReference type="EC" id="1.14.99.60"/>
    </reaction>
</comment>
<keyword evidence="10" id="KW-1185">Reference proteome</keyword>
<dbReference type="FunCoup" id="A0A3N4KVA8">
    <property type="interactions" value="371"/>
</dbReference>
<dbReference type="GO" id="GO:0006744">
    <property type="term" value="P:ubiquinone biosynthetic process"/>
    <property type="evidence" value="ECO:0007669"/>
    <property type="project" value="UniProtKB-UniRule"/>
</dbReference>
<evidence type="ECO:0000256" key="3">
    <source>
        <dbReference type="ARBA" id="ARBA00022723"/>
    </source>
</evidence>
<keyword evidence="4 8" id="KW-0560">Oxidoreductase</keyword>
<dbReference type="EMBL" id="ML119123">
    <property type="protein sequence ID" value="RPB13359.1"/>
    <property type="molecule type" value="Genomic_DNA"/>
</dbReference>
<keyword evidence="7 8" id="KW-0472">Membrane</keyword>
<dbReference type="GO" id="GO:0016709">
    <property type="term" value="F:oxidoreductase activity, acting on paired donors, with incorporation or reduction of molecular oxygen, NAD(P)H as one donor, and incorporation of one atom of oxygen"/>
    <property type="evidence" value="ECO:0007669"/>
    <property type="project" value="UniProtKB-UniRule"/>
</dbReference>
<keyword evidence="6 8" id="KW-0503">Monooxygenase</keyword>
<keyword evidence="8" id="KW-0496">Mitochondrion</keyword>
<dbReference type="HAMAP" id="MF_01658">
    <property type="entry name" value="COQ7"/>
    <property type="match status" value="1"/>
</dbReference>
<evidence type="ECO:0000256" key="1">
    <source>
        <dbReference type="ARBA" id="ARBA00004749"/>
    </source>
</evidence>
<comment type="function">
    <text evidence="8">Catalyzes the hydroxylation of 2-polyprenyl-3-methyl-6-methoxy-1,4-benzoquinol (DMQH2) during ubiquinone biosynthesis. Has also a structural role in the COQ enzyme complex, stabilizing other COQ polypeptides.</text>
</comment>
<evidence type="ECO:0000256" key="4">
    <source>
        <dbReference type="ARBA" id="ARBA00023002"/>
    </source>
</evidence>